<proteinExistence type="predicted"/>
<dbReference type="GO" id="GO:0015074">
    <property type="term" value="P:DNA integration"/>
    <property type="evidence" value="ECO:0007669"/>
    <property type="project" value="InterPro"/>
</dbReference>
<evidence type="ECO:0000259" key="1">
    <source>
        <dbReference type="PROSITE" id="PS50994"/>
    </source>
</evidence>
<dbReference type="InterPro" id="IPR036397">
    <property type="entry name" value="RNaseH_sf"/>
</dbReference>
<dbReference type="Gene3D" id="3.30.420.10">
    <property type="entry name" value="Ribonuclease H-like superfamily/Ribonuclease H"/>
    <property type="match status" value="1"/>
</dbReference>
<dbReference type="InterPro" id="IPR001584">
    <property type="entry name" value="Integrase_cat-core"/>
</dbReference>
<protein>
    <submittedName>
        <fullName evidence="2">Putative ovule protein</fullName>
    </submittedName>
</protein>
<dbReference type="SUPFAM" id="SSF53098">
    <property type="entry name" value="Ribonuclease H-like"/>
    <property type="match status" value="1"/>
</dbReference>
<dbReference type="PROSITE" id="PS50994">
    <property type="entry name" value="INTEGRASE"/>
    <property type="match status" value="1"/>
</dbReference>
<feature type="domain" description="Integrase catalytic" evidence="1">
    <location>
        <begin position="29"/>
        <end position="173"/>
    </location>
</feature>
<evidence type="ECO:0000313" key="2">
    <source>
        <dbReference type="EMBL" id="JAP36637.1"/>
    </source>
</evidence>
<name>A0A0V0IVR9_SOLCH</name>
<dbReference type="InterPro" id="IPR012337">
    <property type="entry name" value="RNaseH-like_sf"/>
</dbReference>
<dbReference type="InterPro" id="IPR039537">
    <property type="entry name" value="Retrotran_Ty1/copia-like"/>
</dbReference>
<sequence length="173" mass="20017">MRGISTIPIHFSNKQSFTCTICPMARQIRMPFPDSTTTTTKVFELLHIDLWGPYHVPTHNGYYYFLTMVDDHSRSTWTQLLGCKSNALQTVKAFITLIETQFQTKLKAIRSDNGLEFTNAEATCFFQEKGIIHQKSCPYTPQQNGVVERKHKYLLETARALMFQSKLPVRYWG</sequence>
<dbReference type="AlphaFoldDB" id="A0A0V0IVR9"/>
<dbReference type="GO" id="GO:0003676">
    <property type="term" value="F:nucleic acid binding"/>
    <property type="evidence" value="ECO:0007669"/>
    <property type="project" value="InterPro"/>
</dbReference>
<accession>A0A0V0IVR9</accession>
<dbReference type="PANTHER" id="PTHR42648">
    <property type="entry name" value="TRANSPOSASE, PUTATIVE-RELATED"/>
    <property type="match status" value="1"/>
</dbReference>
<dbReference type="EMBL" id="GEDG01001750">
    <property type="protein sequence ID" value="JAP36637.1"/>
    <property type="molecule type" value="Transcribed_RNA"/>
</dbReference>
<dbReference type="Pfam" id="PF00665">
    <property type="entry name" value="rve"/>
    <property type="match status" value="1"/>
</dbReference>
<reference evidence="2" key="1">
    <citation type="submission" date="2015-12" db="EMBL/GenBank/DDBJ databases">
        <title>Gene expression during late stages of embryo sac development: a critical building block for successful pollen-pistil interactions.</title>
        <authorList>
            <person name="Liu Y."/>
            <person name="Joly V."/>
            <person name="Sabar M."/>
            <person name="Matton D.P."/>
        </authorList>
    </citation>
    <scope>NUCLEOTIDE SEQUENCE</scope>
</reference>
<dbReference type="PANTHER" id="PTHR42648:SF31">
    <property type="entry name" value="RNA-DIRECTED DNA POLYMERASE"/>
    <property type="match status" value="1"/>
</dbReference>
<organism evidence="2">
    <name type="scientific">Solanum chacoense</name>
    <name type="common">Chaco potato</name>
    <dbReference type="NCBI Taxonomy" id="4108"/>
    <lineage>
        <taxon>Eukaryota</taxon>
        <taxon>Viridiplantae</taxon>
        <taxon>Streptophyta</taxon>
        <taxon>Embryophyta</taxon>
        <taxon>Tracheophyta</taxon>
        <taxon>Spermatophyta</taxon>
        <taxon>Magnoliopsida</taxon>
        <taxon>eudicotyledons</taxon>
        <taxon>Gunneridae</taxon>
        <taxon>Pentapetalae</taxon>
        <taxon>asterids</taxon>
        <taxon>lamiids</taxon>
        <taxon>Solanales</taxon>
        <taxon>Solanaceae</taxon>
        <taxon>Solanoideae</taxon>
        <taxon>Solaneae</taxon>
        <taxon>Solanum</taxon>
    </lineage>
</organism>